<organism evidence="2 3">
    <name type="scientific">Heligmosomoides polygyrus</name>
    <name type="common">Parasitic roundworm</name>
    <dbReference type="NCBI Taxonomy" id="6339"/>
    <lineage>
        <taxon>Eukaryota</taxon>
        <taxon>Metazoa</taxon>
        <taxon>Ecdysozoa</taxon>
        <taxon>Nematoda</taxon>
        <taxon>Chromadorea</taxon>
        <taxon>Rhabditida</taxon>
        <taxon>Rhabditina</taxon>
        <taxon>Rhabditomorpha</taxon>
        <taxon>Strongyloidea</taxon>
        <taxon>Heligmosomidae</taxon>
        <taxon>Heligmosomoides</taxon>
    </lineage>
</organism>
<gene>
    <name evidence="1" type="ORF">HPBE_LOCUS1760</name>
</gene>
<evidence type="ECO:0000313" key="3">
    <source>
        <dbReference type="WBParaSite" id="HPBE_0000175901-mRNA-1"/>
    </source>
</evidence>
<accession>A0A3P7X6F9</accession>
<reference evidence="3" key="2">
    <citation type="submission" date="2019-09" db="UniProtKB">
        <authorList>
            <consortium name="WormBaseParasite"/>
        </authorList>
    </citation>
    <scope>IDENTIFICATION</scope>
</reference>
<name>A0A183F6G7_HELPZ</name>
<accession>A0A183F6G7</accession>
<dbReference type="AlphaFoldDB" id="A0A183F6G7"/>
<evidence type="ECO:0000313" key="1">
    <source>
        <dbReference type="EMBL" id="VDO21165.1"/>
    </source>
</evidence>
<dbReference type="OrthoDB" id="5866964at2759"/>
<dbReference type="WBParaSite" id="HPBE_0000175901-mRNA-1">
    <property type="protein sequence ID" value="HPBE_0000175901-mRNA-1"/>
    <property type="gene ID" value="HPBE_0000175901"/>
</dbReference>
<proteinExistence type="predicted"/>
<sequence length="404" mass="46566">MRMKNHWALVYHVGECHSEDSDDYKIEEATFPDMDSFEVKKTANGVMVQYCRLHFGHQLEPALLSLDSESVNYIVSLLRQGFLPYQVLNKIREEFRESGTYRRLYYTNCADIREIGIKHKIDPSRRDDNDIASVEKRVSERNAKDGIKIYHPPVEDKGDGFVIVIITPIQEEWLRKYSRRAVCIDDTFNLTQYTLRLATVVVPDEWDRGLPAAYLLSRRMTEKEIAILFGEIKKVVADFNPKYFMSDDTNSFFNGFIQVFHNSNVGEYMSKVIADIKVLNEDTVGVIQRHHKHTLDQMARRSDLPATGRLPNHAAIRLKKRSTSKRSGKTGEEPESQLLEQYNVDDLQCCILCYRRIPETDAGREFDEWVKCSACGMWAHEACAGDGTACPYDEGCFQFSQMPN</sequence>
<protein>
    <submittedName>
        <fullName evidence="3">MULE domain-containing protein</fullName>
    </submittedName>
</protein>
<dbReference type="Proteomes" id="UP000050761">
    <property type="component" value="Unassembled WGS sequence"/>
</dbReference>
<dbReference type="EMBL" id="UZAH01002162">
    <property type="protein sequence ID" value="VDO21165.1"/>
    <property type="molecule type" value="Genomic_DNA"/>
</dbReference>
<keyword evidence="2" id="KW-1185">Reference proteome</keyword>
<evidence type="ECO:0000313" key="2">
    <source>
        <dbReference type="Proteomes" id="UP000050761"/>
    </source>
</evidence>
<reference evidence="1 2" key="1">
    <citation type="submission" date="2018-11" db="EMBL/GenBank/DDBJ databases">
        <authorList>
            <consortium name="Pathogen Informatics"/>
        </authorList>
    </citation>
    <scope>NUCLEOTIDE SEQUENCE [LARGE SCALE GENOMIC DNA]</scope>
</reference>